<dbReference type="Proteomes" id="UP000053586">
    <property type="component" value="Unassembled WGS sequence"/>
</dbReference>
<evidence type="ECO:0000313" key="7">
    <source>
        <dbReference type="EMBL" id="GAB54916.1"/>
    </source>
</evidence>
<dbReference type="Pfam" id="PF21010">
    <property type="entry name" value="HA2_C"/>
    <property type="match status" value="1"/>
</dbReference>
<dbReference type="NCBIfam" id="TIGR01967">
    <property type="entry name" value="DEAH_box_HrpA"/>
    <property type="match status" value="1"/>
</dbReference>
<dbReference type="FunFam" id="3.40.50.300:FF:000575">
    <property type="entry name" value="ATP-dependent helicase hrpA"/>
    <property type="match status" value="1"/>
</dbReference>
<dbReference type="STRING" id="56804.BAE46_00255"/>
<dbReference type="Pfam" id="PF00270">
    <property type="entry name" value="DEAD"/>
    <property type="match status" value="1"/>
</dbReference>
<dbReference type="PANTHER" id="PTHR18934">
    <property type="entry name" value="ATP-DEPENDENT RNA HELICASE"/>
    <property type="match status" value="1"/>
</dbReference>
<evidence type="ECO:0000259" key="6">
    <source>
        <dbReference type="PROSITE" id="PS51194"/>
    </source>
</evidence>
<organism evidence="7 8">
    <name type="scientific">Glaciecola punicea ACAM 611</name>
    <dbReference type="NCBI Taxonomy" id="1121923"/>
    <lineage>
        <taxon>Bacteria</taxon>
        <taxon>Pseudomonadati</taxon>
        <taxon>Pseudomonadota</taxon>
        <taxon>Gammaproteobacteria</taxon>
        <taxon>Alteromonadales</taxon>
        <taxon>Alteromonadaceae</taxon>
        <taxon>Glaciecola</taxon>
    </lineage>
</organism>
<dbReference type="InterPro" id="IPR024590">
    <property type="entry name" value="HrpA_C"/>
</dbReference>
<dbReference type="SMART" id="SM00382">
    <property type="entry name" value="AAA"/>
    <property type="match status" value="1"/>
</dbReference>
<dbReference type="InterPro" id="IPR003593">
    <property type="entry name" value="AAA+_ATPase"/>
</dbReference>
<evidence type="ECO:0000256" key="3">
    <source>
        <dbReference type="ARBA" id="ARBA00022806"/>
    </source>
</evidence>
<dbReference type="InterPro" id="IPR001650">
    <property type="entry name" value="Helicase_C-like"/>
</dbReference>
<dbReference type="Gene3D" id="3.40.50.300">
    <property type="entry name" value="P-loop containing nucleotide triphosphate hydrolases"/>
    <property type="match status" value="2"/>
</dbReference>
<evidence type="ECO:0000256" key="4">
    <source>
        <dbReference type="ARBA" id="ARBA00022840"/>
    </source>
</evidence>
<evidence type="ECO:0000259" key="5">
    <source>
        <dbReference type="PROSITE" id="PS51192"/>
    </source>
</evidence>
<keyword evidence="8" id="KW-1185">Reference proteome</keyword>
<dbReference type="InterPro" id="IPR010222">
    <property type="entry name" value="RNA_helicase_HrpA"/>
</dbReference>
<dbReference type="OrthoDB" id="9805617at2"/>
<dbReference type="SMART" id="SM00490">
    <property type="entry name" value="HELICc"/>
    <property type="match status" value="1"/>
</dbReference>
<keyword evidence="2 7" id="KW-0378">Hydrolase</keyword>
<dbReference type="PROSITE" id="PS51192">
    <property type="entry name" value="HELICASE_ATP_BIND_1"/>
    <property type="match status" value="1"/>
</dbReference>
<keyword evidence="3 7" id="KW-0347">Helicase</keyword>
<dbReference type="GO" id="GO:0005524">
    <property type="term" value="F:ATP binding"/>
    <property type="evidence" value="ECO:0007669"/>
    <property type="project" value="UniProtKB-KW"/>
</dbReference>
<dbReference type="NCBIfam" id="NF008348">
    <property type="entry name" value="PRK11131.1"/>
    <property type="match status" value="1"/>
</dbReference>
<dbReference type="CDD" id="cd18791">
    <property type="entry name" value="SF2_C_RHA"/>
    <property type="match status" value="1"/>
</dbReference>
<comment type="caution">
    <text evidence="7">The sequence shown here is derived from an EMBL/GenBank/DDBJ whole genome shotgun (WGS) entry which is preliminary data.</text>
</comment>
<dbReference type="Pfam" id="PF00271">
    <property type="entry name" value="Helicase_C"/>
    <property type="match status" value="1"/>
</dbReference>
<dbReference type="SMART" id="SM00847">
    <property type="entry name" value="HA2"/>
    <property type="match status" value="1"/>
</dbReference>
<proteinExistence type="predicted"/>
<dbReference type="Gene3D" id="1.20.120.1080">
    <property type="match status" value="1"/>
</dbReference>
<dbReference type="InterPro" id="IPR027417">
    <property type="entry name" value="P-loop_NTPase"/>
</dbReference>
<dbReference type="EMBL" id="BAET01000007">
    <property type="protein sequence ID" value="GAB54916.1"/>
    <property type="molecule type" value="Genomic_DNA"/>
</dbReference>
<dbReference type="SUPFAM" id="SSF52540">
    <property type="entry name" value="P-loop containing nucleoside triphosphate hydrolases"/>
    <property type="match status" value="1"/>
</dbReference>
<dbReference type="eggNOG" id="COG1643">
    <property type="taxonomic scope" value="Bacteria"/>
</dbReference>
<gene>
    <name evidence="7" type="primary">hrpA</name>
    <name evidence="7" type="ORF">GPUN_0778</name>
</gene>
<dbReference type="InterPro" id="IPR011709">
    <property type="entry name" value="DEAD-box_helicase_OB_fold"/>
</dbReference>
<dbReference type="InterPro" id="IPR014001">
    <property type="entry name" value="Helicase_ATP-bd"/>
</dbReference>
<dbReference type="GO" id="GO:0003724">
    <property type="term" value="F:RNA helicase activity"/>
    <property type="evidence" value="ECO:0007669"/>
    <property type="project" value="UniProtKB-EC"/>
</dbReference>
<dbReference type="GO" id="GO:0003723">
    <property type="term" value="F:RNA binding"/>
    <property type="evidence" value="ECO:0007669"/>
    <property type="project" value="TreeGrafter"/>
</dbReference>
<dbReference type="InterPro" id="IPR011545">
    <property type="entry name" value="DEAD/DEAH_box_helicase_dom"/>
</dbReference>
<name>H5T9D9_9ALTE</name>
<dbReference type="FunFam" id="1.20.120.1080:FF:000005">
    <property type="entry name" value="ATP-dependent helicase HrpA"/>
    <property type="match status" value="1"/>
</dbReference>
<dbReference type="CDD" id="cd17989">
    <property type="entry name" value="DEXHc_HrpA"/>
    <property type="match status" value="1"/>
</dbReference>
<reference evidence="7 8" key="2">
    <citation type="journal article" date="2017" name="Antonie Van Leeuwenhoek">
        <title>Rhizobium rhizosphaerae sp. nov., a novel species isolated from rice rhizosphere.</title>
        <authorList>
            <person name="Zhao J.J."/>
            <person name="Zhang J."/>
            <person name="Zhang R.J."/>
            <person name="Zhang C.W."/>
            <person name="Yin H.Q."/>
            <person name="Zhang X.X."/>
        </authorList>
    </citation>
    <scope>NUCLEOTIDE SEQUENCE [LARGE SCALE GENOMIC DNA]</scope>
    <source>
        <strain evidence="7 8">ACAM 611</strain>
    </source>
</reference>
<dbReference type="Pfam" id="PF07717">
    <property type="entry name" value="OB_NTP_bind"/>
    <property type="match status" value="1"/>
</dbReference>
<evidence type="ECO:0000256" key="2">
    <source>
        <dbReference type="ARBA" id="ARBA00022801"/>
    </source>
</evidence>
<dbReference type="PROSITE" id="PS51194">
    <property type="entry name" value="HELICASE_CTER"/>
    <property type="match status" value="1"/>
</dbReference>
<accession>H5T9D9</accession>
<evidence type="ECO:0000313" key="8">
    <source>
        <dbReference type="Proteomes" id="UP000053586"/>
    </source>
</evidence>
<dbReference type="SMART" id="SM00487">
    <property type="entry name" value="DEXDc"/>
    <property type="match status" value="1"/>
</dbReference>
<dbReference type="EC" id="3.6.4.13" evidence="7"/>
<evidence type="ECO:0000256" key="1">
    <source>
        <dbReference type="ARBA" id="ARBA00022741"/>
    </source>
</evidence>
<feature type="domain" description="Helicase ATP-binding" evidence="5">
    <location>
        <begin position="81"/>
        <end position="244"/>
    </location>
</feature>
<keyword evidence="4" id="KW-0067">ATP-binding</keyword>
<dbReference type="RefSeq" id="WP_006003490.1">
    <property type="nucleotide sequence ID" value="NZ_BAET01000007.1"/>
</dbReference>
<reference evidence="7 8" key="1">
    <citation type="journal article" date="2012" name="J. Bacteriol.">
        <title>Genome sequence of proteorhodopsin-containing sea ice bacterium Glaciecola punicea ACAM 611T.</title>
        <authorList>
            <person name="Qin Q.-L."/>
            <person name="Xie B.-B."/>
            <person name="Shu Y.-L."/>
            <person name="Rong J.-C."/>
            <person name="Zhao D.-L."/>
            <person name="Zhang X.-Y."/>
            <person name="Chen X.-L."/>
            <person name="Zhou B.-C."/>
            <person name="Zhanga Y.-Z."/>
        </authorList>
    </citation>
    <scope>NUCLEOTIDE SEQUENCE [LARGE SCALE GENOMIC DNA]</scope>
    <source>
        <strain evidence="7 8">ACAM 611</strain>
    </source>
</reference>
<keyword evidence="1" id="KW-0547">Nucleotide-binding</keyword>
<dbReference type="PANTHER" id="PTHR18934:SF99">
    <property type="entry name" value="ATP-DEPENDENT RNA HELICASE DHX37-RELATED"/>
    <property type="match status" value="1"/>
</dbReference>
<sequence length="1298" mass="147579">MTISTSLSTQLDKCKLQDQLALKRRWSKLNTIKDSEKKELAVLAWQESLEAAQQKLSVRTNVKVFIEYPSLPVSDKKEDIKALIAKHQVVIIAGETGSGKTTQLPKMCLELGLGRKGMIGHTQPRRLAARSVAARIAEELKTSVGQVVGCKVRFSEQVSDISLIKLLTDGMLLAEMQQDKLLSQYDTIIIDEAHERSLNIDFLLGYLKRILPERPDLKIIITSATIDPQRFSEHFNHAPIVEVSGRSFAVDIQYRNYVEQQQAEDQIEAISLAVEELFAHGRGDILVFLSSEREIRETQQALQKKQYTHTEVIPLYARLSASDQQKIFHPQGRRRIVLSTNVAETSLTVPGIKYVIDTGLVRMSRYSHRLKVQRLPIEAISQASAKQRAGRCGRTSKGICIRLYSEQDFLSRPEFTDPEITRTHLSSVILQMLNLGLGEIQQFEFIQPPQEKFITDGVRLLQELQAVDIKKGRLYLNEQGRKMARFPLDPKYARMLLAAGETDCVSEVMVITAGLSVQDPRERPHDKQQKADLAHAEFADKDSDLISLLNLYQAFKAQQKELTQNQLRKWCLQHFVHYQRMREWQDITHQVKHMLVSVGLRLNKEQADYQKIHTAMAIGLLSQIGLKDLNHEYLGARNSKFKIFPGSALFKSQPKWIMAGELVETTNLYARQVAKIETQWIEAIAQHLLNKNYVEAHWSKKRGAVMAYMNALLFGLPIVSKRLVNYSSVDHVHTRQLFIRHALVQGETKLQYAFLSSNQALVEDIQLLEKKTRRRDILADEEDLVAFYETRVDEHVCSEQSFTKWWRNASQRTPDLLNFEKHELLKRDASDITEAAFPDTWHQGSLVLALEYQFEPNKELDGIILLIPIELLNQVKNIGFDWLVPGLRHELLVALIKSLPKRLRRNFVPAPDYANACLHELQGTDQQGNVLSITQAFALKLFKMSGVALSSDDFSIEGLDSHLTINFKVVDNKGQQVAVNKSLPALKQQLHKQLKQTIDKVVTSDIEKQDISSFEAENLPTVYTQSQSGFEVKAYPALSAAGKQVDIKLFTSKAEAENAHKLGMIMLIKKNVPSPMKYLQEKLPNKAKLSLYFNPFGQIQKLIDDIIDASVDDLLKAFGGPSNIRSQHEYKKALEVVRIKLNAKALDIAKQVETGLAIANQIQKHCKGSIPLPLVAHVGHIKQHLSELVYKGFVFDFGLARLPDWNRYLKGLLQRCEKLKVDASRDRLNQLEIDKALNLFASTQTQLDRQLRKSNELALVKEMVEEFRISLYAQQLGTKYPISLKRISIKLQEIAITS</sequence>
<dbReference type="InterPro" id="IPR007502">
    <property type="entry name" value="Helicase-assoc_dom"/>
</dbReference>
<dbReference type="Pfam" id="PF11898">
    <property type="entry name" value="DUF3418"/>
    <property type="match status" value="1"/>
</dbReference>
<protein>
    <submittedName>
        <fullName evidence="7">ATP-dependent helicase HrpA</fullName>
        <ecNumber evidence="7">3.6.4.13</ecNumber>
    </submittedName>
</protein>
<dbReference type="GO" id="GO:0016787">
    <property type="term" value="F:hydrolase activity"/>
    <property type="evidence" value="ECO:0007669"/>
    <property type="project" value="UniProtKB-KW"/>
</dbReference>
<feature type="domain" description="Helicase C-terminal" evidence="6">
    <location>
        <begin position="266"/>
        <end position="436"/>
    </location>
</feature>